<sequence length="44" mass="5455">MKRTFQPSKMKLKRVNGFRKRMSNKNGRKILSNRRKKKRYIICK</sequence>
<keyword evidence="2 5" id="KW-0689">Ribosomal protein</keyword>
<evidence type="ECO:0000313" key="7">
    <source>
        <dbReference type="Proteomes" id="UP000012083"/>
    </source>
</evidence>
<dbReference type="Gene3D" id="1.10.287.3980">
    <property type="match status" value="1"/>
</dbReference>
<evidence type="ECO:0000256" key="4">
    <source>
        <dbReference type="ARBA" id="ARBA00035177"/>
    </source>
</evidence>
<dbReference type="EMBL" id="CP004358">
    <property type="protein sequence ID" value="AGI27240.1"/>
    <property type="molecule type" value="Genomic_DNA"/>
</dbReference>
<dbReference type="GO" id="GO:0005840">
    <property type="term" value="C:ribosome"/>
    <property type="evidence" value="ECO:0007669"/>
    <property type="project" value="UniProtKB-KW"/>
</dbReference>
<dbReference type="GO" id="GO:0003735">
    <property type="term" value="F:structural constituent of ribosome"/>
    <property type="evidence" value="ECO:0007669"/>
    <property type="project" value="InterPro"/>
</dbReference>
<evidence type="ECO:0000256" key="1">
    <source>
        <dbReference type="ARBA" id="ARBA00010111"/>
    </source>
</evidence>
<gene>
    <name evidence="5 6" type="primary">rpmH</name>
    <name evidence="6" type="ORF">PalTV_271</name>
</gene>
<dbReference type="InterPro" id="IPR000271">
    <property type="entry name" value="Ribosomal_bL34"/>
</dbReference>
<dbReference type="RefSeq" id="WP_015482651.1">
    <property type="nucleotide sequence ID" value="NC_020831.1"/>
</dbReference>
<comment type="similarity">
    <text evidence="1 5">Belongs to the bacterial ribosomal protein bL34 family.</text>
</comment>
<dbReference type="GO" id="GO:1990904">
    <property type="term" value="C:ribonucleoprotein complex"/>
    <property type="evidence" value="ECO:0007669"/>
    <property type="project" value="UniProtKB-KW"/>
</dbReference>
<dbReference type="NCBIfam" id="TIGR01030">
    <property type="entry name" value="rpmH_bact"/>
    <property type="match status" value="1"/>
</dbReference>
<evidence type="ECO:0000256" key="3">
    <source>
        <dbReference type="ARBA" id="ARBA00023274"/>
    </source>
</evidence>
<keyword evidence="3 5" id="KW-0687">Ribonucleoprotein</keyword>
<evidence type="ECO:0000256" key="5">
    <source>
        <dbReference type="HAMAP-Rule" id="MF_00391"/>
    </source>
</evidence>
<dbReference type="Proteomes" id="UP000012083">
    <property type="component" value="Chromosome"/>
</dbReference>
<dbReference type="KEGG" id="pld:PalTV_271"/>
<proteinExistence type="inferred from homology"/>
<organism evidence="6 7">
    <name type="scientific">Candidatus Portiera aleyrodidarum TV</name>
    <dbReference type="NCBI Taxonomy" id="1297582"/>
    <lineage>
        <taxon>Bacteria</taxon>
        <taxon>Pseudomonadati</taxon>
        <taxon>Pseudomonadota</taxon>
        <taxon>Gammaproteobacteria</taxon>
        <taxon>Candidatus Johnevansiales</taxon>
        <taxon>Candidatus Johnevansiaceae</taxon>
        <taxon>Candidatus Portiera</taxon>
    </lineage>
</organism>
<reference evidence="6 7" key="1">
    <citation type="journal article" date="2013" name="Genome Biol. Evol.">
        <title>The evolution of genomic instability in the obligate endosymbionts of whiteflies.</title>
        <authorList>
            <person name="Sloan D.B."/>
            <person name="Moran N.A."/>
        </authorList>
    </citation>
    <scope>NUCLEOTIDE SEQUENCE [LARGE SCALE GENOMIC DNA]</scope>
    <source>
        <strain evidence="6 7">TV</strain>
    </source>
</reference>
<evidence type="ECO:0000313" key="6">
    <source>
        <dbReference type="EMBL" id="AGI27240.1"/>
    </source>
</evidence>
<dbReference type="HAMAP" id="MF_00391">
    <property type="entry name" value="Ribosomal_bL34"/>
    <property type="match status" value="1"/>
</dbReference>
<evidence type="ECO:0000256" key="2">
    <source>
        <dbReference type="ARBA" id="ARBA00022980"/>
    </source>
</evidence>
<dbReference type="GO" id="GO:0006412">
    <property type="term" value="P:translation"/>
    <property type="evidence" value="ECO:0007669"/>
    <property type="project" value="UniProtKB-UniRule"/>
</dbReference>
<name>A0A8D4BPW9_9GAMM</name>
<dbReference type="AlphaFoldDB" id="A0A8D4BPW9"/>
<protein>
    <recommendedName>
        <fullName evidence="4 5">Large ribosomal subunit protein bL34</fullName>
    </recommendedName>
</protein>
<dbReference type="Pfam" id="PF00468">
    <property type="entry name" value="Ribosomal_L34"/>
    <property type="match status" value="1"/>
</dbReference>
<accession>A0A8D4BPW9</accession>